<protein>
    <recommendedName>
        <fullName evidence="1">Protein kinase domain-containing protein</fullName>
    </recommendedName>
</protein>
<dbReference type="Proteomes" id="UP000265703">
    <property type="component" value="Unassembled WGS sequence"/>
</dbReference>
<name>A0A397S9D3_9GLOM</name>
<comment type="caution">
    <text evidence="2">The sequence shown here is derived from an EMBL/GenBank/DDBJ whole genome shotgun (WGS) entry which is preliminary data.</text>
</comment>
<dbReference type="SMART" id="SM00220">
    <property type="entry name" value="S_TKc"/>
    <property type="match status" value="1"/>
</dbReference>
<organism evidence="2 3">
    <name type="scientific">Glomus cerebriforme</name>
    <dbReference type="NCBI Taxonomy" id="658196"/>
    <lineage>
        <taxon>Eukaryota</taxon>
        <taxon>Fungi</taxon>
        <taxon>Fungi incertae sedis</taxon>
        <taxon>Mucoromycota</taxon>
        <taxon>Glomeromycotina</taxon>
        <taxon>Glomeromycetes</taxon>
        <taxon>Glomerales</taxon>
        <taxon>Glomeraceae</taxon>
        <taxon>Glomus</taxon>
    </lineage>
</organism>
<dbReference type="InterPro" id="IPR011009">
    <property type="entry name" value="Kinase-like_dom_sf"/>
</dbReference>
<dbReference type="InterPro" id="IPR000719">
    <property type="entry name" value="Prot_kinase_dom"/>
</dbReference>
<dbReference type="STRING" id="658196.A0A397S9D3"/>
<dbReference type="Gene3D" id="1.10.510.10">
    <property type="entry name" value="Transferase(Phosphotransferase) domain 1"/>
    <property type="match status" value="1"/>
</dbReference>
<dbReference type="AlphaFoldDB" id="A0A397S9D3"/>
<dbReference type="GO" id="GO:0004672">
    <property type="term" value="F:protein kinase activity"/>
    <property type="evidence" value="ECO:0007669"/>
    <property type="project" value="InterPro"/>
</dbReference>
<dbReference type="SUPFAM" id="SSF56112">
    <property type="entry name" value="Protein kinase-like (PK-like)"/>
    <property type="match status" value="1"/>
</dbReference>
<gene>
    <name evidence="2" type="ORF">C1645_837138</name>
</gene>
<feature type="domain" description="Protein kinase" evidence="1">
    <location>
        <begin position="318"/>
        <end position="563"/>
    </location>
</feature>
<dbReference type="GO" id="GO:0005524">
    <property type="term" value="F:ATP binding"/>
    <property type="evidence" value="ECO:0007669"/>
    <property type="project" value="InterPro"/>
</dbReference>
<sequence length="566" mass="65343">MSTIFEVIDSLLLSKEETNKLQTYLIKHNQERETLYSALMSPLKTDEDKLELLKEFLKTLSADEDKLELLKEFLKNLSADEDKLELLKEFLKTLSADEHPGKKIKLEDSHDNTPKFLNNLLRPFDESIDCDNIMQHLSEPLLRKLPSLFADLLPDVLESDVSSMVNTRELCSVVNNIMNLIFKGRPGGEGFTSDCINKHILDIIILAQRFVLGCSNIEIDRNRAIHSDSNTSGKKKQLDRPDVTIYYNRVLVMFGEEKALEGDIGIAEGDLDNYFSYWNPLAFGRLPLVMAFVAAGERLQFYYYYYDKSSNKPKRVEIGDILLIGGDNRSFNYMALQRTINFIRILQTWNRDKILDIPKLKLFEVKIRANDGAVAIFPQKIHKRVKIKSSKEAEFYKGFYDNVFPKLGGQYKQIKFSLTRTSMHLELAPVGYTTFPTTENELRAAILDVLKTVKILHINGVVHRDIRWENIVRLMDNNWMLIDFEEAALIGDIRPTLNIAAPEHRNEDTCKKAGDIWLIGNLIDDQRIHIYLSESAKNFRDRLMFQDPNERPTATDAIEDDWFNDM</sequence>
<dbReference type="PANTHER" id="PTHR24347">
    <property type="entry name" value="SERINE/THREONINE-PROTEIN KINASE"/>
    <property type="match status" value="1"/>
</dbReference>
<accession>A0A397S9D3</accession>
<evidence type="ECO:0000313" key="3">
    <source>
        <dbReference type="Proteomes" id="UP000265703"/>
    </source>
</evidence>
<dbReference type="Pfam" id="PF00069">
    <property type="entry name" value="Pkinase"/>
    <property type="match status" value="1"/>
</dbReference>
<dbReference type="PROSITE" id="PS50011">
    <property type="entry name" value="PROTEIN_KINASE_DOM"/>
    <property type="match status" value="1"/>
</dbReference>
<dbReference type="EMBL" id="QKYT01000809">
    <property type="protein sequence ID" value="RIA81356.1"/>
    <property type="molecule type" value="Genomic_DNA"/>
</dbReference>
<dbReference type="OrthoDB" id="2436484at2759"/>
<keyword evidence="3" id="KW-1185">Reference proteome</keyword>
<reference evidence="2 3" key="1">
    <citation type="submission" date="2018-06" db="EMBL/GenBank/DDBJ databases">
        <title>Comparative genomics reveals the genomic features of Rhizophagus irregularis, R. cerebriforme, R. diaphanum and Gigaspora rosea, and their symbiotic lifestyle signature.</title>
        <authorList>
            <person name="Morin E."/>
            <person name="San Clemente H."/>
            <person name="Chen E.C.H."/>
            <person name="De La Providencia I."/>
            <person name="Hainaut M."/>
            <person name="Kuo A."/>
            <person name="Kohler A."/>
            <person name="Murat C."/>
            <person name="Tang N."/>
            <person name="Roy S."/>
            <person name="Loubradou J."/>
            <person name="Henrissat B."/>
            <person name="Grigoriev I.V."/>
            <person name="Corradi N."/>
            <person name="Roux C."/>
            <person name="Martin F.M."/>
        </authorList>
    </citation>
    <scope>NUCLEOTIDE SEQUENCE [LARGE SCALE GENOMIC DNA]</scope>
    <source>
        <strain evidence="2 3">DAOM 227022</strain>
    </source>
</reference>
<proteinExistence type="predicted"/>
<evidence type="ECO:0000313" key="2">
    <source>
        <dbReference type="EMBL" id="RIA81356.1"/>
    </source>
</evidence>
<evidence type="ECO:0000259" key="1">
    <source>
        <dbReference type="PROSITE" id="PS50011"/>
    </source>
</evidence>